<dbReference type="RefSeq" id="WP_302927820.1">
    <property type="nucleotide sequence ID" value="NZ_JAJEPW010000004.1"/>
</dbReference>
<protein>
    <submittedName>
        <fullName evidence="2">DUF859 family phage minor structural protein</fullName>
    </submittedName>
</protein>
<dbReference type="Pfam" id="PF05895">
    <property type="entry name" value="DUF859"/>
    <property type="match status" value="1"/>
</dbReference>
<dbReference type="EMBL" id="JAJEPW010000004">
    <property type="protein sequence ID" value="MCC2128450.1"/>
    <property type="molecule type" value="Genomic_DNA"/>
</dbReference>
<dbReference type="SUPFAM" id="SSF88874">
    <property type="entry name" value="Receptor-binding domain of short tail fibre protein gp12"/>
    <property type="match status" value="1"/>
</dbReference>
<name>A0AAE3DDH9_9FIRM</name>
<organism evidence="2 3">
    <name type="scientific">Brotocaccenecus cirricatena</name>
    <dbReference type="NCBI Taxonomy" id="3064195"/>
    <lineage>
        <taxon>Bacteria</taxon>
        <taxon>Bacillati</taxon>
        <taxon>Bacillota</taxon>
        <taxon>Clostridia</taxon>
        <taxon>Eubacteriales</taxon>
        <taxon>Oscillospiraceae</taxon>
        <taxon>Brotocaccenecus</taxon>
    </lineage>
</organism>
<accession>A0AAE3DDH9</accession>
<evidence type="ECO:0000313" key="3">
    <source>
        <dbReference type="Proteomes" id="UP001199319"/>
    </source>
</evidence>
<proteinExistence type="predicted"/>
<dbReference type="Proteomes" id="UP001199319">
    <property type="component" value="Unassembled WGS sequence"/>
</dbReference>
<evidence type="ECO:0000313" key="2">
    <source>
        <dbReference type="EMBL" id="MCC2128450.1"/>
    </source>
</evidence>
<keyword evidence="3" id="KW-1185">Reference proteome</keyword>
<comment type="caution">
    <text evidence="2">The sequence shown here is derived from an EMBL/GenBank/DDBJ whole genome shotgun (WGS) entry which is preliminary data.</text>
</comment>
<sequence>MASIYGAVSATGWRLRLDYTVSQDAAENRSTLALALYIYDGTGESYNQAANSCRYVLQGKTVYHPYRYEKKGWYQLGSGSVTVDHRADGSGSAALSAAWYSGFTSQWTPASLSVAQTVALPVIPRASGLQAGDMTLGQSGTITVQRADAGFTHKIDYQIGSTHGAVCGKTGETRVTWMPPLSLAEEITDAVAGDCVLTATTYSGSSVVGTSSCTIKLYVPEEVKPTASLAAQVVNDNAVIAGWGVCVRGYSRLGFQVTAAGVRGSSVRSCRMQFAGQTVEGLTGETGIIRQAGTFTPEVRVTDSRGRWTTAAGQAVEVLPYANPTLTARLLGRCDADGVLQDDGDCVKVACTGGCASVGGHNAVTVRYRLRPVGGSYGGYTVLENGQEQVIQGVLKTASYELELSAVDALGSVRTVEYAIPTAAVAVHLAQGGTAVGVGKYAEHQKAVELAPDWDIWFRGKRLLDAVWPVGSIYLSASEISPETLFGGTWQRVKDRFLLAAGDVYAPGETGGEAQHTLTKAEMPAHTHGYDFTGQSDVTGVTAIRLYDADGRRNEYQGASASAGGGAAHNNMPPYLAVYVWRRTA</sequence>
<dbReference type="InterPro" id="IPR008577">
    <property type="entry name" value="DUF859"/>
</dbReference>
<gene>
    <name evidence="2" type="ORF">LKD37_02760</name>
</gene>
<dbReference type="AlphaFoldDB" id="A0AAE3DDH9"/>
<dbReference type="InterPro" id="IPR053827">
    <property type="entry name" value="Gp10_C"/>
</dbReference>
<dbReference type="Pfam" id="PF21939">
    <property type="entry name" value="Gp10_C"/>
    <property type="match status" value="1"/>
</dbReference>
<feature type="domain" description="Baseplate structural protein Gp10 C-terminal" evidence="1">
    <location>
        <begin position="463"/>
        <end position="584"/>
    </location>
</feature>
<evidence type="ECO:0000259" key="1">
    <source>
        <dbReference type="Pfam" id="PF21939"/>
    </source>
</evidence>
<reference evidence="2" key="1">
    <citation type="submission" date="2021-10" db="EMBL/GenBank/DDBJ databases">
        <title>Anaerobic single-cell dispensing facilitates the cultivation of human gut bacteria.</title>
        <authorList>
            <person name="Afrizal A."/>
        </authorList>
    </citation>
    <scope>NUCLEOTIDE SEQUENCE</scope>
    <source>
        <strain evidence="2">CLA-AA-H272</strain>
    </source>
</reference>